<dbReference type="Pfam" id="PF00400">
    <property type="entry name" value="WD40"/>
    <property type="match status" value="2"/>
</dbReference>
<reference evidence="3" key="1">
    <citation type="submission" date="2022-01" db="EMBL/GenBank/DDBJ databases">
        <authorList>
            <person name="King R."/>
        </authorList>
    </citation>
    <scope>NUCLEOTIDE SEQUENCE</scope>
</reference>
<keyword evidence="2" id="KW-0677">Repeat</keyword>
<dbReference type="OrthoDB" id="4869960at2759"/>
<dbReference type="Proteomes" id="UP001152799">
    <property type="component" value="Chromosome 5"/>
</dbReference>
<dbReference type="InterPro" id="IPR045151">
    <property type="entry name" value="DCAF8"/>
</dbReference>
<keyword evidence="4" id="KW-1185">Reference proteome</keyword>
<dbReference type="GO" id="GO:0080008">
    <property type="term" value="C:Cul4-RING E3 ubiquitin ligase complex"/>
    <property type="evidence" value="ECO:0007669"/>
    <property type="project" value="TreeGrafter"/>
</dbReference>
<evidence type="ECO:0000256" key="1">
    <source>
        <dbReference type="ARBA" id="ARBA00022574"/>
    </source>
</evidence>
<accession>A0A9N9MWS9</accession>
<gene>
    <name evidence="3" type="ORF">CEUTPL_LOCUS9429</name>
</gene>
<evidence type="ECO:0000256" key="2">
    <source>
        <dbReference type="ARBA" id="ARBA00022737"/>
    </source>
</evidence>
<dbReference type="AlphaFoldDB" id="A0A9N9MWS9"/>
<name>A0A9N9MWS9_9CUCU</name>
<dbReference type="InterPro" id="IPR036322">
    <property type="entry name" value="WD40_repeat_dom_sf"/>
</dbReference>
<dbReference type="SMART" id="SM00320">
    <property type="entry name" value="WD40"/>
    <property type="match status" value="6"/>
</dbReference>
<dbReference type="PANTHER" id="PTHR15574">
    <property type="entry name" value="WD REPEAT DOMAIN-CONTAINING FAMILY"/>
    <property type="match status" value="1"/>
</dbReference>
<dbReference type="EMBL" id="OU892281">
    <property type="protein sequence ID" value="CAG9768911.1"/>
    <property type="molecule type" value="Genomic_DNA"/>
</dbReference>
<evidence type="ECO:0000313" key="4">
    <source>
        <dbReference type="Proteomes" id="UP001152799"/>
    </source>
</evidence>
<dbReference type="GO" id="GO:0045717">
    <property type="term" value="P:negative regulation of fatty acid biosynthetic process"/>
    <property type="evidence" value="ECO:0007669"/>
    <property type="project" value="TreeGrafter"/>
</dbReference>
<dbReference type="InterPro" id="IPR015943">
    <property type="entry name" value="WD40/YVTN_repeat-like_dom_sf"/>
</dbReference>
<evidence type="ECO:0000313" key="3">
    <source>
        <dbReference type="EMBL" id="CAG9768911.1"/>
    </source>
</evidence>
<keyword evidence="1" id="KW-0853">WD repeat</keyword>
<sequence length="609" mass="69051">MENKLGKTRANTRKNILQMLQYREVNGEAASFTRKYCQFTYELIQRLGCSFELEGHQGCVNCLEWTADGSILASGSDDTKVILWDPVRRKQIHTVATNHFGNIFSVKFLGINNSLIATAAGDCRVLVQSITDSTILECNCHKHRVKRLATSPLEPVLFWSAGEDGLVMQYDLRESHDCSASNANLLISYGTAYEAKCIAVNPTKPHYIAVGTNDAFVRVYDRRKMTTCSISEKTGNEFHYPPIKSDCVQYYAPGHLAFDNYSYNNYRFTATYIAYNAAGSEMLVNMGGEQIYLFDVNHQRPVNAIAKLLPPKVADNVTYKCKCNLEDQGDQVKSNYGSKINTSEEPCGCFYMRRGFHLNNRKWIGDLYCAARDYLHVMQLWPNETQAYVGLIKSLVRLRWADDARRWLNLLCQLQPEFASQKQARTLRDVIALLEENNENPPEQNAFKLIETEEANKRFNSIDYEMRFMGHCNTTTDIKEANFLGEDGHYICAGSDEGIIFIWERKTQSIVNALVGDVSIVNCIQPHPNQCLIASSGIDPVVKLWTPMAEDGSENSRRVKDIESVVQANQQRMAMDPFESLLVNMGYEMHGGLFNPERAFEDLPQCRTS</sequence>
<proteinExistence type="predicted"/>
<evidence type="ECO:0008006" key="5">
    <source>
        <dbReference type="Google" id="ProtNLM"/>
    </source>
</evidence>
<dbReference type="Gene3D" id="2.130.10.10">
    <property type="entry name" value="YVTN repeat-like/Quinoprotein amine dehydrogenase"/>
    <property type="match status" value="3"/>
</dbReference>
<dbReference type="PANTHER" id="PTHR15574:SF40">
    <property type="entry name" value="WD AND TETRATRICOPEPTIDE REPEATS PROTEIN 1"/>
    <property type="match status" value="1"/>
</dbReference>
<protein>
    <recommendedName>
        <fullName evidence="5">WD and tetratricopeptide repeats protein 1</fullName>
    </recommendedName>
</protein>
<organism evidence="3 4">
    <name type="scientific">Ceutorhynchus assimilis</name>
    <name type="common">cabbage seed weevil</name>
    <dbReference type="NCBI Taxonomy" id="467358"/>
    <lineage>
        <taxon>Eukaryota</taxon>
        <taxon>Metazoa</taxon>
        <taxon>Ecdysozoa</taxon>
        <taxon>Arthropoda</taxon>
        <taxon>Hexapoda</taxon>
        <taxon>Insecta</taxon>
        <taxon>Pterygota</taxon>
        <taxon>Neoptera</taxon>
        <taxon>Endopterygota</taxon>
        <taxon>Coleoptera</taxon>
        <taxon>Polyphaga</taxon>
        <taxon>Cucujiformia</taxon>
        <taxon>Curculionidae</taxon>
        <taxon>Ceutorhynchinae</taxon>
        <taxon>Ceutorhynchus</taxon>
    </lineage>
</organism>
<dbReference type="InterPro" id="IPR001680">
    <property type="entry name" value="WD40_rpt"/>
</dbReference>
<dbReference type="SUPFAM" id="SSF50978">
    <property type="entry name" value="WD40 repeat-like"/>
    <property type="match status" value="1"/>
</dbReference>
<dbReference type="GO" id="GO:0005737">
    <property type="term" value="C:cytoplasm"/>
    <property type="evidence" value="ECO:0007669"/>
    <property type="project" value="TreeGrafter"/>
</dbReference>